<accession>A0A183K079</accession>
<proteinExistence type="predicted"/>
<dbReference type="AlphaFoldDB" id="A0A183K079"/>
<evidence type="ECO:0000313" key="3">
    <source>
        <dbReference type="WBParaSite" id="SCUD_0000838901-mRNA-1"/>
    </source>
</evidence>
<organism evidence="3">
    <name type="scientific">Schistosoma curassoni</name>
    <dbReference type="NCBI Taxonomy" id="6186"/>
    <lineage>
        <taxon>Eukaryota</taxon>
        <taxon>Metazoa</taxon>
        <taxon>Spiralia</taxon>
        <taxon>Lophotrochozoa</taxon>
        <taxon>Platyhelminthes</taxon>
        <taxon>Trematoda</taxon>
        <taxon>Digenea</taxon>
        <taxon>Strigeidida</taxon>
        <taxon>Schistosomatoidea</taxon>
        <taxon>Schistosomatidae</taxon>
        <taxon>Schistosoma</taxon>
    </lineage>
</organism>
<dbReference type="WBParaSite" id="SCUD_0000838901-mRNA-1">
    <property type="protein sequence ID" value="SCUD_0000838901-mRNA-1"/>
    <property type="gene ID" value="SCUD_0000838901"/>
</dbReference>
<evidence type="ECO:0000313" key="1">
    <source>
        <dbReference type="EMBL" id="VDP30507.1"/>
    </source>
</evidence>
<reference evidence="1 2" key="2">
    <citation type="submission" date="2018-11" db="EMBL/GenBank/DDBJ databases">
        <authorList>
            <consortium name="Pathogen Informatics"/>
        </authorList>
    </citation>
    <scope>NUCLEOTIDE SEQUENCE [LARGE SCALE GENOMIC DNA]</scope>
    <source>
        <strain evidence="1">Dakar</strain>
        <strain evidence="2">Dakar, Senegal</strain>
    </source>
</reference>
<dbReference type="Proteomes" id="UP000279833">
    <property type="component" value="Unassembled WGS sequence"/>
</dbReference>
<protein>
    <submittedName>
        <fullName evidence="1 3">Uncharacterized protein</fullName>
    </submittedName>
</protein>
<keyword evidence="2" id="KW-1185">Reference proteome</keyword>
<evidence type="ECO:0000313" key="2">
    <source>
        <dbReference type="Proteomes" id="UP000279833"/>
    </source>
</evidence>
<sequence length="97" mass="10717">MDSPHSQPYQGIDQQLVHTLFVSIKSWSSCAPLICNQGFPAPLGRSFVSTNPVTASDICFSSSQFRKEHARYEKAVSKTSLVVAVYAWSCEAFQEGE</sequence>
<name>A0A183K079_9TREM</name>
<dbReference type="EMBL" id="UZAK01032721">
    <property type="protein sequence ID" value="VDP30507.1"/>
    <property type="molecule type" value="Genomic_DNA"/>
</dbReference>
<reference evidence="3" key="1">
    <citation type="submission" date="2016-06" db="UniProtKB">
        <authorList>
            <consortium name="WormBaseParasite"/>
        </authorList>
    </citation>
    <scope>IDENTIFICATION</scope>
</reference>
<gene>
    <name evidence="1" type="ORF">SCUD_LOCUS8389</name>
</gene>